<keyword evidence="2" id="KW-1133">Transmembrane helix</keyword>
<gene>
    <name evidence="3" type="ORF">GCM10023313_07680</name>
</gene>
<evidence type="ECO:0000256" key="2">
    <source>
        <dbReference type="SAM" id="Phobius"/>
    </source>
</evidence>
<accession>A0ABP9FMM4</accession>
<keyword evidence="2" id="KW-0812">Transmembrane</keyword>
<feature type="region of interest" description="Disordered" evidence="1">
    <location>
        <begin position="82"/>
        <end position="114"/>
    </location>
</feature>
<evidence type="ECO:0000313" key="4">
    <source>
        <dbReference type="Proteomes" id="UP001501436"/>
    </source>
</evidence>
<evidence type="ECO:0000313" key="3">
    <source>
        <dbReference type="EMBL" id="GAA4907322.1"/>
    </source>
</evidence>
<reference evidence="4" key="1">
    <citation type="journal article" date="2019" name="Int. J. Syst. Evol. Microbiol.">
        <title>The Global Catalogue of Microorganisms (GCM) 10K type strain sequencing project: providing services to taxonomists for standard genome sequencing and annotation.</title>
        <authorList>
            <consortium name="The Broad Institute Genomics Platform"/>
            <consortium name="The Broad Institute Genome Sequencing Center for Infectious Disease"/>
            <person name="Wu L."/>
            <person name="Ma J."/>
        </authorList>
    </citation>
    <scope>NUCLEOTIDE SEQUENCE [LARGE SCALE GENOMIC DNA]</scope>
    <source>
        <strain evidence="4">JCM 18283</strain>
    </source>
</reference>
<dbReference type="RefSeq" id="WP_345329592.1">
    <property type="nucleotide sequence ID" value="NZ_BAABJI010000001.1"/>
</dbReference>
<feature type="transmembrane region" description="Helical" evidence="2">
    <location>
        <begin position="48"/>
        <end position="67"/>
    </location>
</feature>
<dbReference type="EMBL" id="BAABJI010000001">
    <property type="protein sequence ID" value="GAA4907322.1"/>
    <property type="molecule type" value="Genomic_DNA"/>
</dbReference>
<evidence type="ECO:0008006" key="5">
    <source>
        <dbReference type="Google" id="ProtNLM"/>
    </source>
</evidence>
<comment type="caution">
    <text evidence="3">The sequence shown here is derived from an EMBL/GenBank/DDBJ whole genome shotgun (WGS) entry which is preliminary data.</text>
</comment>
<dbReference type="Proteomes" id="UP001501436">
    <property type="component" value="Unassembled WGS sequence"/>
</dbReference>
<evidence type="ECO:0000256" key="1">
    <source>
        <dbReference type="SAM" id="MobiDB-lite"/>
    </source>
</evidence>
<sequence length="469" mass="51195">MKEEFEDDLKRRISEVFDQYDDAGADEGWMQLRERFPAPANSRGVTRLWWLSAAAVILLCLGVGLWLRFDKPAASNTIAVNKPVKTKPAQPETAERIEPEPAKANGERQESASPDIYENNNAAIAGGFMPDEPVLAMRKEASNNKQAQAVTAYKRGAAENNIVAAGLMESTVNRGKKDSVISTPRSQAATEQYAVTTVPAQKPTTTVDVVKPPVVQQPDVTAQKPIDRLFARDYASDTQKKQDQKADKLVNFGVYAATYVNYAKGSDNRVNVGAGVSSDFRISKNLKLSTGVSIAQNSFNYNVSSPAELPAVAADASVVANSLRAADEKGFNTSIAPPALQNYNASLVGLDVPLNLKFEFDPDKNDTYISAGVSSGTFLNQSYNYRYSYSSISREDNRVVNEKIEQGFGNFYFARTLNVAFGVGYPLGKSNRLVIEPFVKYPLDGLGAQQIKFGAGGINLKLNFQARKR</sequence>
<feature type="compositionally biased region" description="Basic and acidic residues" evidence="1">
    <location>
        <begin position="93"/>
        <end position="110"/>
    </location>
</feature>
<name>A0ABP9FMM4_9SPHI</name>
<keyword evidence="4" id="KW-1185">Reference proteome</keyword>
<proteinExistence type="predicted"/>
<organism evidence="3 4">
    <name type="scientific">Mucilaginibacter defluvii</name>
    <dbReference type="NCBI Taxonomy" id="1196019"/>
    <lineage>
        <taxon>Bacteria</taxon>
        <taxon>Pseudomonadati</taxon>
        <taxon>Bacteroidota</taxon>
        <taxon>Sphingobacteriia</taxon>
        <taxon>Sphingobacteriales</taxon>
        <taxon>Sphingobacteriaceae</taxon>
        <taxon>Mucilaginibacter</taxon>
    </lineage>
</organism>
<keyword evidence="2" id="KW-0472">Membrane</keyword>
<protein>
    <recommendedName>
        <fullName evidence="5">Outer membrane protein with beta-barrel domain</fullName>
    </recommendedName>
</protein>